<dbReference type="InterPro" id="IPR023458">
    <property type="entry name" value="Met-tRNA_ligase_1"/>
</dbReference>
<evidence type="ECO:0000256" key="12">
    <source>
        <dbReference type="ARBA" id="ARBA00030904"/>
    </source>
</evidence>
<evidence type="ECO:0000256" key="6">
    <source>
        <dbReference type="ARBA" id="ARBA00022490"/>
    </source>
</evidence>
<reference evidence="16" key="1">
    <citation type="submission" date="2020-04" db="EMBL/GenBank/DDBJ databases">
        <authorList>
            <person name="Zhang T."/>
        </authorList>
    </citation>
    <scope>NUCLEOTIDE SEQUENCE</scope>
    <source>
        <strain evidence="16">HKST-UBA03</strain>
    </source>
</reference>
<gene>
    <name evidence="16" type="primary">metG</name>
    <name evidence="16" type="ORF">KC614_05075</name>
</gene>
<keyword evidence="7 14" id="KW-0436">Ligase</keyword>
<comment type="similarity">
    <text evidence="3">Belongs to the class-I aminoacyl-tRNA synthetase family. MetG type 1 subfamily.</text>
</comment>
<reference evidence="16" key="2">
    <citation type="journal article" date="2021" name="Microbiome">
        <title>Successional dynamics and alternative stable states in a saline activated sludge microbial community over 9 years.</title>
        <authorList>
            <person name="Wang Y."/>
            <person name="Ye J."/>
            <person name="Ju F."/>
            <person name="Liu L."/>
            <person name="Boyd J.A."/>
            <person name="Deng Y."/>
            <person name="Parks D.H."/>
            <person name="Jiang X."/>
            <person name="Yin X."/>
            <person name="Woodcroft B.J."/>
            <person name="Tyson G.W."/>
            <person name="Hugenholtz P."/>
            <person name="Polz M.F."/>
            <person name="Zhang T."/>
        </authorList>
    </citation>
    <scope>NUCLEOTIDE SEQUENCE</scope>
    <source>
        <strain evidence="16">HKST-UBA03</strain>
    </source>
</reference>
<dbReference type="AlphaFoldDB" id="A0A955LKQ6"/>
<dbReference type="SUPFAM" id="SSF57770">
    <property type="entry name" value="Methionyl-tRNA synthetase (MetRS), Zn-domain"/>
    <property type="match status" value="1"/>
</dbReference>
<organism evidence="16 17">
    <name type="scientific">candidate division WWE3 bacterium</name>
    <dbReference type="NCBI Taxonomy" id="2053526"/>
    <lineage>
        <taxon>Bacteria</taxon>
        <taxon>Katanobacteria</taxon>
    </lineage>
</organism>
<dbReference type="GO" id="GO:0004825">
    <property type="term" value="F:methionine-tRNA ligase activity"/>
    <property type="evidence" value="ECO:0007669"/>
    <property type="project" value="UniProtKB-EC"/>
</dbReference>
<evidence type="ECO:0000256" key="4">
    <source>
        <dbReference type="ARBA" id="ARBA00012838"/>
    </source>
</evidence>
<evidence type="ECO:0000256" key="10">
    <source>
        <dbReference type="ARBA" id="ARBA00022917"/>
    </source>
</evidence>
<evidence type="ECO:0000256" key="3">
    <source>
        <dbReference type="ARBA" id="ARBA00008258"/>
    </source>
</evidence>
<comment type="function">
    <text evidence="1">Is required not only for elongation of protein synthesis but also for the initiation of all mRNA translation through initiator tRNA(fMet) aminoacylation.</text>
</comment>
<sequence length="487" mass="56603">MGDKKKVFIGVAWPYVNGDLHIGHFAGYLLPADIQARFQRLMGNDVLMVSGSDCHGTPITVQADKEGKTAQEIADYYHEHDVDLFLNTLKLSYDLYTRTDTKHHAQVTQDVFISLLEAGYIFIDTEEQYFSEEEQRFLPDRYIEGKCPFCGFEGARSDQCDNCGKLLDQGTLINPVSKISKSEAVLKKTQHYYLDWTKLQPKIEEYVKAVGPNWKDWVYQETLGWLREGLKPRAITRDLDWGVAIPTDRIPKDMQIERPENKRFYVWFDAVIGYLSASILWGEENGKDWEEFWYKDQAKGADLKHYYFMGKDNLVFHTMFWPGKLMTYDEDLHLPDFPSINMFLNLDGQQFSKSRGVTIDTKKMVDDYGNDLVRFYLTLVMPEKNDSSFTWDDFAQKVNSVLIGTYGNFVHRLLSLLKNVDKDKLQSQSVDDEVTDQINSTYEKAKTNLDACEYKLYLESVMNLAIYGNKRLDHVRLWELKKTNESE</sequence>
<evidence type="ECO:0000256" key="9">
    <source>
        <dbReference type="ARBA" id="ARBA00022840"/>
    </source>
</evidence>
<dbReference type="PANTHER" id="PTHR45765">
    <property type="entry name" value="METHIONINE--TRNA LIGASE"/>
    <property type="match status" value="1"/>
</dbReference>
<dbReference type="Gene3D" id="3.40.50.620">
    <property type="entry name" value="HUPs"/>
    <property type="match status" value="1"/>
</dbReference>
<dbReference type="InterPro" id="IPR033911">
    <property type="entry name" value="MetRS_core"/>
</dbReference>
<dbReference type="InterPro" id="IPR015413">
    <property type="entry name" value="Methionyl/Leucyl_tRNA_Synth"/>
</dbReference>
<dbReference type="GO" id="GO:0005829">
    <property type="term" value="C:cytosol"/>
    <property type="evidence" value="ECO:0007669"/>
    <property type="project" value="TreeGrafter"/>
</dbReference>
<dbReference type="InterPro" id="IPR014729">
    <property type="entry name" value="Rossmann-like_a/b/a_fold"/>
</dbReference>
<dbReference type="InterPro" id="IPR029038">
    <property type="entry name" value="MetRS_Zn"/>
</dbReference>
<feature type="domain" description="Methionyl/Leucyl tRNA synthetase" evidence="15">
    <location>
        <begin position="8"/>
        <end position="413"/>
    </location>
</feature>
<evidence type="ECO:0000256" key="2">
    <source>
        <dbReference type="ARBA" id="ARBA00004496"/>
    </source>
</evidence>
<comment type="caution">
    <text evidence="16">The sequence shown here is derived from an EMBL/GenBank/DDBJ whole genome shotgun (WGS) entry which is preliminary data.</text>
</comment>
<proteinExistence type="inferred from homology"/>
<dbReference type="GO" id="GO:0005524">
    <property type="term" value="F:ATP binding"/>
    <property type="evidence" value="ECO:0007669"/>
    <property type="project" value="UniProtKB-KW"/>
</dbReference>
<dbReference type="EC" id="6.1.1.10" evidence="4"/>
<evidence type="ECO:0000259" key="15">
    <source>
        <dbReference type="Pfam" id="PF09334"/>
    </source>
</evidence>
<keyword evidence="8 14" id="KW-0547">Nucleotide-binding</keyword>
<protein>
    <recommendedName>
        <fullName evidence="5">Methionine--tRNA ligase</fullName>
        <ecNumber evidence="4">6.1.1.10</ecNumber>
    </recommendedName>
    <alternativeName>
        <fullName evidence="12">Methionyl-tRNA synthetase</fullName>
    </alternativeName>
</protein>
<dbReference type="Gene3D" id="2.20.28.20">
    <property type="entry name" value="Methionyl-tRNA synthetase, Zn-domain"/>
    <property type="match status" value="1"/>
</dbReference>
<dbReference type="PROSITE" id="PS00178">
    <property type="entry name" value="AA_TRNA_LIGASE_I"/>
    <property type="match status" value="1"/>
</dbReference>
<dbReference type="NCBIfam" id="TIGR00398">
    <property type="entry name" value="metG"/>
    <property type="match status" value="1"/>
</dbReference>
<dbReference type="PANTHER" id="PTHR45765:SF1">
    <property type="entry name" value="METHIONINE--TRNA LIGASE, CYTOPLASMIC"/>
    <property type="match status" value="1"/>
</dbReference>
<dbReference type="GO" id="GO:0006431">
    <property type="term" value="P:methionyl-tRNA aminoacylation"/>
    <property type="evidence" value="ECO:0007669"/>
    <property type="project" value="InterPro"/>
</dbReference>
<dbReference type="Proteomes" id="UP000751518">
    <property type="component" value="Unassembled WGS sequence"/>
</dbReference>
<dbReference type="SUPFAM" id="SSF47323">
    <property type="entry name" value="Anticodon-binding domain of a subclass of class I aminoacyl-tRNA synthetases"/>
    <property type="match status" value="1"/>
</dbReference>
<evidence type="ECO:0000313" key="16">
    <source>
        <dbReference type="EMBL" id="MCA9392537.1"/>
    </source>
</evidence>
<dbReference type="SUPFAM" id="SSF52374">
    <property type="entry name" value="Nucleotidylyl transferase"/>
    <property type="match status" value="1"/>
</dbReference>
<comment type="subcellular location">
    <subcellularLocation>
        <location evidence="2">Cytoplasm</location>
    </subcellularLocation>
</comment>
<keyword evidence="6" id="KW-0963">Cytoplasm</keyword>
<keyword evidence="10 14" id="KW-0648">Protein biosynthesis</keyword>
<evidence type="ECO:0000313" key="17">
    <source>
        <dbReference type="Proteomes" id="UP000751518"/>
    </source>
</evidence>
<dbReference type="EMBL" id="JAGQKZ010000074">
    <property type="protein sequence ID" value="MCA9392537.1"/>
    <property type="molecule type" value="Genomic_DNA"/>
</dbReference>
<keyword evidence="11 14" id="KW-0030">Aminoacyl-tRNA synthetase</keyword>
<dbReference type="Gene3D" id="1.10.730.10">
    <property type="entry name" value="Isoleucyl-tRNA Synthetase, Domain 1"/>
    <property type="match status" value="1"/>
</dbReference>
<dbReference type="InterPro" id="IPR001412">
    <property type="entry name" value="aa-tRNA-synth_I_CS"/>
</dbReference>
<evidence type="ECO:0000256" key="8">
    <source>
        <dbReference type="ARBA" id="ARBA00022741"/>
    </source>
</evidence>
<dbReference type="InterPro" id="IPR009080">
    <property type="entry name" value="tRNAsynth_Ia_anticodon-bd"/>
</dbReference>
<evidence type="ECO:0000256" key="11">
    <source>
        <dbReference type="ARBA" id="ARBA00023146"/>
    </source>
</evidence>
<name>A0A955LKQ6_UNCKA</name>
<evidence type="ECO:0000256" key="5">
    <source>
        <dbReference type="ARBA" id="ARBA00018753"/>
    </source>
</evidence>
<evidence type="ECO:0000256" key="13">
    <source>
        <dbReference type="ARBA" id="ARBA00047364"/>
    </source>
</evidence>
<feature type="non-terminal residue" evidence="16">
    <location>
        <position position="487"/>
    </location>
</feature>
<dbReference type="Pfam" id="PF09334">
    <property type="entry name" value="tRNA-synt_1g"/>
    <property type="match status" value="1"/>
</dbReference>
<comment type="catalytic activity">
    <reaction evidence="13">
        <text>tRNA(Met) + L-methionine + ATP = L-methionyl-tRNA(Met) + AMP + diphosphate</text>
        <dbReference type="Rhea" id="RHEA:13481"/>
        <dbReference type="Rhea" id="RHEA-COMP:9667"/>
        <dbReference type="Rhea" id="RHEA-COMP:9698"/>
        <dbReference type="ChEBI" id="CHEBI:30616"/>
        <dbReference type="ChEBI" id="CHEBI:33019"/>
        <dbReference type="ChEBI" id="CHEBI:57844"/>
        <dbReference type="ChEBI" id="CHEBI:78442"/>
        <dbReference type="ChEBI" id="CHEBI:78530"/>
        <dbReference type="ChEBI" id="CHEBI:456215"/>
        <dbReference type="EC" id="6.1.1.10"/>
    </reaction>
</comment>
<evidence type="ECO:0000256" key="14">
    <source>
        <dbReference type="RuleBase" id="RU363039"/>
    </source>
</evidence>
<dbReference type="FunFam" id="2.20.28.20:FF:000001">
    <property type="entry name" value="Methionine--tRNA ligase"/>
    <property type="match status" value="1"/>
</dbReference>
<dbReference type="InterPro" id="IPR014758">
    <property type="entry name" value="Met-tRNA_synth"/>
</dbReference>
<evidence type="ECO:0000256" key="1">
    <source>
        <dbReference type="ARBA" id="ARBA00003314"/>
    </source>
</evidence>
<accession>A0A955LKQ6</accession>
<dbReference type="PRINTS" id="PR01041">
    <property type="entry name" value="TRNASYNTHMET"/>
</dbReference>
<keyword evidence="9 14" id="KW-0067">ATP-binding</keyword>
<evidence type="ECO:0000256" key="7">
    <source>
        <dbReference type="ARBA" id="ARBA00022598"/>
    </source>
</evidence>